<name>A0AA36INT7_9DINO</name>
<reference evidence="1" key="1">
    <citation type="submission" date="2023-08" db="EMBL/GenBank/DDBJ databases">
        <authorList>
            <person name="Chen Y."/>
            <person name="Shah S."/>
            <person name="Dougan E. K."/>
            <person name="Thang M."/>
            <person name="Chan C."/>
        </authorList>
    </citation>
    <scope>NUCLEOTIDE SEQUENCE</scope>
</reference>
<dbReference type="InterPro" id="IPR029063">
    <property type="entry name" value="SAM-dependent_MTases_sf"/>
</dbReference>
<sequence>MLLENHSCEHLWGDMQEQLLGNACQLHPGADGCVMGGGGKDLDLWVMGTPCPPFSEQTNGRFRPGAVESHPLYHVTFSYAAEAFKMGYKAYVFEQVPGFDKPYSSIDKETPFSRLLGDE</sequence>
<proteinExistence type="predicted"/>
<dbReference type="Gene3D" id="3.40.50.150">
    <property type="entry name" value="Vaccinia Virus protein VP39"/>
    <property type="match status" value="1"/>
</dbReference>
<evidence type="ECO:0000313" key="2">
    <source>
        <dbReference type="Proteomes" id="UP001178507"/>
    </source>
</evidence>
<dbReference type="AlphaFoldDB" id="A0AA36INT7"/>
<comment type="caution">
    <text evidence="1">The sequence shown here is derived from an EMBL/GenBank/DDBJ whole genome shotgun (WGS) entry which is preliminary data.</text>
</comment>
<dbReference type="Proteomes" id="UP001178507">
    <property type="component" value="Unassembled WGS sequence"/>
</dbReference>
<protein>
    <submittedName>
        <fullName evidence="1">Uncharacterized protein</fullName>
    </submittedName>
</protein>
<dbReference type="EMBL" id="CAUJNA010002134">
    <property type="protein sequence ID" value="CAJ1390746.1"/>
    <property type="molecule type" value="Genomic_DNA"/>
</dbReference>
<organism evidence="1 2">
    <name type="scientific">Effrenium voratum</name>
    <dbReference type="NCBI Taxonomy" id="2562239"/>
    <lineage>
        <taxon>Eukaryota</taxon>
        <taxon>Sar</taxon>
        <taxon>Alveolata</taxon>
        <taxon>Dinophyceae</taxon>
        <taxon>Suessiales</taxon>
        <taxon>Symbiodiniaceae</taxon>
        <taxon>Effrenium</taxon>
    </lineage>
</organism>
<keyword evidence="2" id="KW-1185">Reference proteome</keyword>
<gene>
    <name evidence="1" type="ORF">EVOR1521_LOCUS16070</name>
</gene>
<evidence type="ECO:0000313" key="1">
    <source>
        <dbReference type="EMBL" id="CAJ1390746.1"/>
    </source>
</evidence>
<accession>A0AA36INT7</accession>
<dbReference type="SUPFAM" id="SSF53335">
    <property type="entry name" value="S-adenosyl-L-methionine-dependent methyltransferases"/>
    <property type="match status" value="1"/>
</dbReference>